<accession>A0A4Q9QUM7</accession>
<feature type="transmembrane region" description="Helical" evidence="1">
    <location>
        <begin position="117"/>
        <end position="136"/>
    </location>
</feature>
<feature type="transmembrane region" description="Helical" evidence="1">
    <location>
        <begin position="156"/>
        <end position="176"/>
    </location>
</feature>
<feature type="transmembrane region" description="Helical" evidence="1">
    <location>
        <begin position="182"/>
        <end position="199"/>
    </location>
</feature>
<proteinExistence type="predicted"/>
<keyword evidence="1" id="KW-0812">Transmembrane</keyword>
<evidence type="ECO:0000256" key="1">
    <source>
        <dbReference type="SAM" id="Phobius"/>
    </source>
</evidence>
<dbReference type="Proteomes" id="UP000293172">
    <property type="component" value="Unassembled WGS sequence"/>
</dbReference>
<reference evidence="2 3" key="1">
    <citation type="submission" date="2018-06" db="EMBL/GenBank/DDBJ databases">
        <title>Three novel Pseudomonas species isolated from symptomatic oak.</title>
        <authorList>
            <person name="Bueno-Gonzalez V."/>
            <person name="Brady C."/>
        </authorList>
    </citation>
    <scope>NUCLEOTIDE SEQUENCE [LARGE SCALE GENOMIC DNA]</scope>
    <source>
        <strain evidence="2 3">P6B</strain>
    </source>
</reference>
<gene>
    <name evidence="2" type="ORF">DNK44_21760</name>
</gene>
<evidence type="ECO:0000313" key="3">
    <source>
        <dbReference type="Proteomes" id="UP000293172"/>
    </source>
</evidence>
<protein>
    <submittedName>
        <fullName evidence="2">Uncharacterized protein</fullName>
    </submittedName>
</protein>
<sequence length="219" mass="24454">MEIRFEQADENAHDTLFTLLKNEGHQVDKIRMDHNFNVIESDGTKLIEQRESDISLVISGTLGKLENQAFDWLNEHFRLRPAKHKDVWFYALCACGGWALIRSPYLVEGASFTEAAVLLSMNLLSTALFVVAYLIARTKSRQDTSGQAFGIRKNKLFWAGTVQVALLFLVGLAALIDKPSLAAVSLLPLLSLGTGVMAFRKARYFHTLETLQRHGEASS</sequence>
<organism evidence="2 3">
    <name type="scientific">Phytopseudomonas dryadis</name>
    <dbReference type="NCBI Taxonomy" id="2487520"/>
    <lineage>
        <taxon>Bacteria</taxon>
        <taxon>Pseudomonadati</taxon>
        <taxon>Pseudomonadota</taxon>
        <taxon>Gammaproteobacteria</taxon>
        <taxon>Pseudomonadales</taxon>
        <taxon>Pseudomonadaceae</taxon>
        <taxon>Phytopseudomonas</taxon>
    </lineage>
</organism>
<dbReference type="AlphaFoldDB" id="A0A4Q9QUM7"/>
<feature type="transmembrane region" description="Helical" evidence="1">
    <location>
        <begin position="87"/>
        <end position="105"/>
    </location>
</feature>
<dbReference type="EMBL" id="QJUL01000044">
    <property type="protein sequence ID" value="TBU86944.1"/>
    <property type="molecule type" value="Genomic_DNA"/>
</dbReference>
<dbReference type="RefSeq" id="WP_131199016.1">
    <property type="nucleotide sequence ID" value="NZ_QJUL01000044.1"/>
</dbReference>
<evidence type="ECO:0000313" key="2">
    <source>
        <dbReference type="EMBL" id="TBU86944.1"/>
    </source>
</evidence>
<comment type="caution">
    <text evidence="2">The sequence shown here is derived from an EMBL/GenBank/DDBJ whole genome shotgun (WGS) entry which is preliminary data.</text>
</comment>
<keyword evidence="1" id="KW-1133">Transmembrane helix</keyword>
<keyword evidence="1" id="KW-0472">Membrane</keyword>
<name>A0A4Q9QUM7_9GAMM</name>